<dbReference type="PANTHER" id="PTHR10048">
    <property type="entry name" value="PHOSPHATIDYLINOSITOL KINASE"/>
    <property type="match status" value="1"/>
</dbReference>
<gene>
    <name evidence="8" type="ORF">CDCA_CDCA01G0265</name>
</gene>
<evidence type="ECO:0000313" key="9">
    <source>
        <dbReference type="Proteomes" id="UP001301350"/>
    </source>
</evidence>
<dbReference type="PROSITE" id="PS00916">
    <property type="entry name" value="PI3_4_KINASE_2"/>
    <property type="match status" value="1"/>
</dbReference>
<dbReference type="AlphaFoldDB" id="A0AAV9IQ68"/>
<dbReference type="PROSITE" id="PS50290">
    <property type="entry name" value="PI3_4_KINASE_3"/>
    <property type="match status" value="1"/>
</dbReference>
<dbReference type="InterPro" id="IPR057754">
    <property type="entry name" value="PI4-kinase_beta/PIK1_cat"/>
</dbReference>
<dbReference type="InterPro" id="IPR049160">
    <property type="entry name" value="PI4KB-PIK1_PIK"/>
</dbReference>
<dbReference type="InterPro" id="IPR018936">
    <property type="entry name" value="PI3/4_kinase_CS"/>
</dbReference>
<evidence type="ECO:0000256" key="1">
    <source>
        <dbReference type="ARBA" id="ARBA00001686"/>
    </source>
</evidence>
<evidence type="ECO:0000256" key="4">
    <source>
        <dbReference type="ARBA" id="ARBA00022777"/>
    </source>
</evidence>
<feature type="domain" description="PI3K/PI4K catalytic" evidence="6">
    <location>
        <begin position="821"/>
        <end position="1087"/>
    </location>
</feature>
<dbReference type="GO" id="GO:0016020">
    <property type="term" value="C:membrane"/>
    <property type="evidence" value="ECO:0007669"/>
    <property type="project" value="TreeGrafter"/>
</dbReference>
<dbReference type="Gene3D" id="1.25.40.70">
    <property type="entry name" value="Phosphatidylinositol 3-kinase, accessory domain (PIK)"/>
    <property type="match status" value="1"/>
</dbReference>
<keyword evidence="9" id="KW-1185">Reference proteome</keyword>
<sequence>MGTESGAEVSTLAAAAGRGRAEAEPEGAAVGSDVAGSPGLFADEATDSVDAPMTNGGSASGPQVKEAPTEAVRAAAVAKPSGARGGTAANGASMGWLLRLFRSDFFDAWMAVTYLYRYRKTRGVLEYLCNELYNLNLDELELYLPQLCNILVFHARDSTALEKFIMDKCAESMHFALEVYWFLQAALEDSRSKEMLKRCDLLRTRCETAAVNGYSDTLLMSSPTALADLMGYDFVQLSVSDSGELQVLADVTDGDSPRGAGAARSPTEGRRERPAVDATVTDADVTAQNRLPRGESVGRVRRSQSAGVLGKASDVVDEHESSTIAGDEHTATRRRSRSHTVAATVGATARARAVAAQVLESVLHTVVHDLAGETPRKRRTAPTARPAAPGPSWPPTPNQRAQLLATKQERFDYFNDSLAFVRALVRVSLRLRAVPLNRRSAVLAHALEQISDTLLQRMAGMQFSGMTSTTPSDDPASKLTAEQVARLCPRAALRSIHLPLSRCNETVLRVLRVVSAESTILSSKERVPILVYVEVLETTMTCLDRNVFCQHLASEDRLREMEQELQLEPRATADGSPRDAFEPVAVVPLEELDVAEEHGPVVRMASPSKPPAAPTATPKALATRSRLLPRYAHLASGASAHHGTLSYSALLDVRHHRHRRSRSWSFDAPPRPPARAAPETSHRTESDGAEPPRSQSMLSRIAEVVHATPHGGSDTPERPSPTGTRRDPRTIQRLLVSEAVHGKRSAPDEWRLPLETLADAVPESLAGEAFWQAPAHVPRGVNFHEEVRDDAEEGAISPATPRSVWREREATLLAVYGEMWEWKEERVRRASPFGHLPTWRLASFIVKAGDDLRQEQLAVQLVDQMLRIFEEECLPLWLRPFTIVCVSHDAGLVETIPDAVSVHSLKKRTPGFVSLRDYFERAYGGPSSATFCKALRNFVESMAGYSLVTYLLQVRDRHNGNIMLAASGHVVHIDFGFMLGNSPGSIRFEAAPFKLSPEYLQVMGGVHSEAYHYFRELVVNGFLACRKHHEKITTLTEVMIEGTRMPCMTGGMSVVESLRSRFMLSLTERECIRAMLSLVDESADNWRTRQYDRYQFFSNGIL</sequence>
<name>A0AAV9IQ68_CYACA</name>
<dbReference type="Pfam" id="PF00454">
    <property type="entry name" value="PI3_PI4_kinase"/>
    <property type="match status" value="1"/>
</dbReference>
<evidence type="ECO:0000259" key="6">
    <source>
        <dbReference type="PROSITE" id="PS50290"/>
    </source>
</evidence>
<feature type="compositionally biased region" description="Low complexity" evidence="5">
    <location>
        <begin position="276"/>
        <end position="287"/>
    </location>
</feature>
<feature type="region of interest" description="Disordered" evidence="5">
    <location>
        <begin position="249"/>
        <end position="340"/>
    </location>
</feature>
<feature type="region of interest" description="Disordered" evidence="5">
    <location>
        <begin position="370"/>
        <end position="399"/>
    </location>
</feature>
<dbReference type="InterPro" id="IPR016024">
    <property type="entry name" value="ARM-type_fold"/>
</dbReference>
<dbReference type="FunFam" id="1.10.1070.11:FF:000016">
    <property type="entry name" value="PIK1p Phosphatidylinositol 4-kinase"/>
    <property type="match status" value="1"/>
</dbReference>
<dbReference type="SMART" id="SM00146">
    <property type="entry name" value="PI3Kc"/>
    <property type="match status" value="1"/>
</dbReference>
<comment type="caution">
    <text evidence="8">The sequence shown here is derived from an EMBL/GenBank/DDBJ whole genome shotgun (WGS) entry which is preliminary data.</text>
</comment>
<dbReference type="SUPFAM" id="SSF56112">
    <property type="entry name" value="Protein kinase-like (PK-like)"/>
    <property type="match status" value="1"/>
</dbReference>
<evidence type="ECO:0000256" key="3">
    <source>
        <dbReference type="ARBA" id="ARBA00022679"/>
    </source>
</evidence>
<dbReference type="InterPro" id="IPR015433">
    <property type="entry name" value="PI3/4_kinase"/>
</dbReference>
<dbReference type="InterPro" id="IPR036940">
    <property type="entry name" value="PI3/4_kinase_cat_sf"/>
</dbReference>
<dbReference type="GO" id="GO:0048015">
    <property type="term" value="P:phosphatidylinositol-mediated signaling"/>
    <property type="evidence" value="ECO:0007669"/>
    <property type="project" value="TreeGrafter"/>
</dbReference>
<comment type="catalytic activity">
    <reaction evidence="1">
        <text>a 1,2-diacyl-sn-glycero-3-phospho-(1D-myo-inositol) + ATP = a 1,2-diacyl-sn-glycero-3-phospho-(1D-myo-inositol 4-phosphate) + ADP + H(+)</text>
        <dbReference type="Rhea" id="RHEA:19877"/>
        <dbReference type="ChEBI" id="CHEBI:15378"/>
        <dbReference type="ChEBI" id="CHEBI:30616"/>
        <dbReference type="ChEBI" id="CHEBI:57880"/>
        <dbReference type="ChEBI" id="CHEBI:58178"/>
        <dbReference type="ChEBI" id="CHEBI:456216"/>
        <dbReference type="EC" id="2.7.1.67"/>
    </reaction>
</comment>
<feature type="compositionally biased region" description="Basic and acidic residues" evidence="5">
    <location>
        <begin position="314"/>
        <end position="331"/>
    </location>
</feature>
<accession>A0AAV9IQ68</accession>
<proteinExistence type="predicted"/>
<dbReference type="Gene3D" id="1.10.1070.11">
    <property type="entry name" value="Phosphatidylinositol 3-/4-kinase, catalytic domain"/>
    <property type="match status" value="1"/>
</dbReference>
<feature type="region of interest" description="Disordered" evidence="5">
    <location>
        <begin position="660"/>
        <end position="730"/>
    </location>
</feature>
<dbReference type="Proteomes" id="UP001301350">
    <property type="component" value="Unassembled WGS sequence"/>
</dbReference>
<dbReference type="EC" id="2.7.1.67" evidence="2"/>
<dbReference type="EMBL" id="JANCYW010000001">
    <property type="protein sequence ID" value="KAK4534240.1"/>
    <property type="molecule type" value="Genomic_DNA"/>
</dbReference>
<keyword evidence="3" id="KW-0808">Transferase</keyword>
<dbReference type="GO" id="GO:0046854">
    <property type="term" value="P:phosphatidylinositol phosphate biosynthetic process"/>
    <property type="evidence" value="ECO:0007669"/>
    <property type="project" value="InterPro"/>
</dbReference>
<dbReference type="SUPFAM" id="SSF48371">
    <property type="entry name" value="ARM repeat"/>
    <property type="match status" value="1"/>
</dbReference>
<dbReference type="CDD" id="cd05168">
    <property type="entry name" value="PI4Kc_III_beta"/>
    <property type="match status" value="1"/>
</dbReference>
<organism evidence="8 9">
    <name type="scientific">Cyanidium caldarium</name>
    <name type="common">Red alga</name>
    <dbReference type="NCBI Taxonomy" id="2771"/>
    <lineage>
        <taxon>Eukaryota</taxon>
        <taxon>Rhodophyta</taxon>
        <taxon>Bangiophyceae</taxon>
        <taxon>Cyanidiales</taxon>
        <taxon>Cyanidiaceae</taxon>
        <taxon>Cyanidium</taxon>
    </lineage>
</organism>
<dbReference type="PROSITE" id="PS51545">
    <property type="entry name" value="PIK_HELICAL"/>
    <property type="match status" value="1"/>
</dbReference>
<reference evidence="8 9" key="1">
    <citation type="submission" date="2022-07" db="EMBL/GenBank/DDBJ databases">
        <title>Genome-wide signatures of adaptation to extreme environments.</title>
        <authorList>
            <person name="Cho C.H."/>
            <person name="Yoon H.S."/>
        </authorList>
    </citation>
    <scope>NUCLEOTIDE SEQUENCE [LARGE SCALE GENOMIC DNA]</scope>
    <source>
        <strain evidence="8 9">DBV 063 E5</strain>
    </source>
</reference>
<feature type="compositionally biased region" description="Pro residues" evidence="5">
    <location>
        <begin position="388"/>
        <end position="397"/>
    </location>
</feature>
<dbReference type="InterPro" id="IPR000403">
    <property type="entry name" value="PI3/4_kinase_cat_dom"/>
</dbReference>
<dbReference type="InterPro" id="IPR001263">
    <property type="entry name" value="PI3K_accessory_dom"/>
</dbReference>
<dbReference type="Gene3D" id="3.30.1010.10">
    <property type="entry name" value="Phosphatidylinositol 3-kinase Catalytic Subunit, Chain A, domain 4"/>
    <property type="match status" value="1"/>
</dbReference>
<dbReference type="GO" id="GO:0004430">
    <property type="term" value="F:1-phosphatidylinositol 4-kinase activity"/>
    <property type="evidence" value="ECO:0007669"/>
    <property type="project" value="UniProtKB-EC"/>
</dbReference>
<evidence type="ECO:0000259" key="7">
    <source>
        <dbReference type="PROSITE" id="PS51545"/>
    </source>
</evidence>
<evidence type="ECO:0000313" key="8">
    <source>
        <dbReference type="EMBL" id="KAK4534240.1"/>
    </source>
</evidence>
<keyword evidence="4" id="KW-0418">Kinase</keyword>
<dbReference type="InterPro" id="IPR011009">
    <property type="entry name" value="Kinase-like_dom_sf"/>
</dbReference>
<evidence type="ECO:0000256" key="5">
    <source>
        <dbReference type="SAM" id="MobiDB-lite"/>
    </source>
</evidence>
<protein>
    <recommendedName>
        <fullName evidence="2">1-phosphatidylinositol 4-kinase</fullName>
        <ecNumber evidence="2">2.7.1.67</ecNumber>
    </recommendedName>
</protein>
<dbReference type="PROSITE" id="PS00915">
    <property type="entry name" value="PI3_4_KINASE_1"/>
    <property type="match status" value="1"/>
</dbReference>
<feature type="domain" description="PIK helical" evidence="7">
    <location>
        <begin position="13"/>
        <end position="208"/>
    </location>
</feature>
<dbReference type="GO" id="GO:0005737">
    <property type="term" value="C:cytoplasm"/>
    <property type="evidence" value="ECO:0007669"/>
    <property type="project" value="TreeGrafter"/>
</dbReference>
<feature type="region of interest" description="Disordered" evidence="5">
    <location>
        <begin position="1"/>
        <end position="71"/>
    </location>
</feature>
<dbReference type="PANTHER" id="PTHR10048:SF22">
    <property type="entry name" value="PHOSPHATIDYLINOSITOL 4-KINASE BETA"/>
    <property type="match status" value="1"/>
</dbReference>
<dbReference type="Pfam" id="PF21245">
    <property type="entry name" value="PI4KB-PIK1_PIK"/>
    <property type="match status" value="1"/>
</dbReference>
<dbReference type="InterPro" id="IPR042236">
    <property type="entry name" value="PI3K_accessory_sf"/>
</dbReference>
<evidence type="ECO:0000256" key="2">
    <source>
        <dbReference type="ARBA" id="ARBA00012169"/>
    </source>
</evidence>